<accession>G0P476</accession>
<feature type="compositionally biased region" description="Polar residues" evidence="1">
    <location>
        <begin position="1"/>
        <end position="22"/>
    </location>
</feature>
<gene>
    <name evidence="2" type="ORF">CAEBREN_29209</name>
</gene>
<dbReference type="EMBL" id="GL380060">
    <property type="protein sequence ID" value="EGT44664.1"/>
    <property type="molecule type" value="Genomic_DNA"/>
</dbReference>
<dbReference type="InParanoid" id="G0P476"/>
<dbReference type="FunCoup" id="G0P476">
    <property type="interactions" value="1899"/>
</dbReference>
<keyword evidence="3" id="KW-1185">Reference proteome</keyword>
<dbReference type="eggNOG" id="ENOG502TGR9">
    <property type="taxonomic scope" value="Eukaryota"/>
</dbReference>
<dbReference type="HOGENOM" id="CLU_074907_0_0_1"/>
<evidence type="ECO:0000256" key="1">
    <source>
        <dbReference type="SAM" id="MobiDB-lite"/>
    </source>
</evidence>
<dbReference type="PANTHER" id="PTHR31430:SF4">
    <property type="entry name" value="RING-TYPE DOMAIN-CONTAINING PROTEIN"/>
    <property type="match status" value="1"/>
</dbReference>
<dbReference type="AlphaFoldDB" id="G0P476"/>
<dbReference type="PANTHER" id="PTHR31430">
    <property type="entry name" value="PROTEIN CBG22332-RELATED"/>
    <property type="match status" value="1"/>
</dbReference>
<dbReference type="STRING" id="135651.G0P476"/>
<protein>
    <submittedName>
        <fullName evidence="2">Uncharacterized protein</fullName>
    </submittedName>
</protein>
<feature type="region of interest" description="Disordered" evidence="1">
    <location>
        <begin position="105"/>
        <end position="125"/>
    </location>
</feature>
<sequence>MEPNFQATRQHQKQTQNVSSQPAKPVVDSEYQNLAELTSSAPISNENAHFYLPPDADSKKVEIKKVEFETEYSNGQPFINYEVCWVEKKSDKKSIPDKTVYSSISIKSSDSEESSDTDGPVPLVKKTSSMMKIPGKGRCDGPCGKIVDLSTTVQFGCDHAICDVCRKKTPSVALFDGSPGCCNEACVQKAKADGDKLCSGQSDSTSSVVTQVGVVESVPTHICILKNYGKDVLRTQLEYEYPTSARLSLIVKSLNHYKDLMANSRFYYCTYKPARRSDLIPISLTDTNQRFHHILDLKTPPILYVLIVGKDIQFFDTR</sequence>
<evidence type="ECO:0000313" key="3">
    <source>
        <dbReference type="Proteomes" id="UP000008068"/>
    </source>
</evidence>
<dbReference type="Proteomes" id="UP000008068">
    <property type="component" value="Unassembled WGS sequence"/>
</dbReference>
<reference evidence="3" key="1">
    <citation type="submission" date="2011-07" db="EMBL/GenBank/DDBJ databases">
        <authorList>
            <consortium name="Caenorhabditis brenneri Sequencing and Analysis Consortium"/>
            <person name="Wilson R.K."/>
        </authorList>
    </citation>
    <scope>NUCLEOTIDE SEQUENCE [LARGE SCALE GENOMIC DNA]</scope>
    <source>
        <strain evidence="3">PB2801</strain>
    </source>
</reference>
<proteinExistence type="predicted"/>
<name>G0P476_CAEBE</name>
<evidence type="ECO:0000313" key="2">
    <source>
        <dbReference type="EMBL" id="EGT44664.1"/>
    </source>
</evidence>
<organism evidence="3">
    <name type="scientific">Caenorhabditis brenneri</name>
    <name type="common">Nematode worm</name>
    <dbReference type="NCBI Taxonomy" id="135651"/>
    <lineage>
        <taxon>Eukaryota</taxon>
        <taxon>Metazoa</taxon>
        <taxon>Ecdysozoa</taxon>
        <taxon>Nematoda</taxon>
        <taxon>Chromadorea</taxon>
        <taxon>Rhabditida</taxon>
        <taxon>Rhabditina</taxon>
        <taxon>Rhabditomorpha</taxon>
        <taxon>Rhabditoidea</taxon>
        <taxon>Rhabditidae</taxon>
        <taxon>Peloderinae</taxon>
        <taxon>Caenorhabditis</taxon>
    </lineage>
</organism>
<dbReference type="OrthoDB" id="5863775at2759"/>
<feature type="region of interest" description="Disordered" evidence="1">
    <location>
        <begin position="1"/>
        <end position="26"/>
    </location>
</feature>